<dbReference type="InterPro" id="IPR026950">
    <property type="entry name" value="Caps_assemb_Wzi"/>
</dbReference>
<sequence length="529" mass="60242">MSDHQYRTLQLLSDSTIQTSLMNRSLWMGDYHKLTNQTSSTAKGWWTQNLEGPETTFANNFFRAGIYNPVFTNTINSELPYGGNNGAAWYGRGLNTELQGGFYLTSDYLTVTFRPHLTYAQNNDFAKPRFIPTNEDGNPQYRAIFGGIDMPYRFGPDGYSDFEWGHSSVSIHYKSIAAGLSTEPLWWGPGVQNGLLLSNNASGLHHGFLGTRTPIVFPLGIGSLEFKVIWAYPQDSEYFQTTPSTDKDRFTTGLNVIFTPGFAPNLSLGFGRFSHKYIPESGLKFQDYAATLPFFNERQTRSSDAQNQLVSAFFRWVFPESNAEVYGEYFREDSYFNARDLFMEPDHDRAFTLGLQKVVETNNWFDFFKFTGEVNSLVPNRTDEVRPQTYYYRHQQIKQGHTNQGEVLGAAIGPGSASQYIGAEGFFENGMMGVFVQRVAENDFFHYEYNDTNQPNPPVGDIYRHRINLNIGFTGAYQTGPLLLGGKLIWNKNYNYGRYEYGNPDIDFDTTGQNDKINIQLQLSARYLF</sequence>
<organism evidence="1 2">
    <name type="scientific">Fodinibius salsisoli</name>
    <dbReference type="NCBI Taxonomy" id="2820877"/>
    <lineage>
        <taxon>Bacteria</taxon>
        <taxon>Pseudomonadati</taxon>
        <taxon>Balneolota</taxon>
        <taxon>Balneolia</taxon>
        <taxon>Balneolales</taxon>
        <taxon>Balneolaceae</taxon>
        <taxon>Fodinibius</taxon>
    </lineage>
</organism>
<comment type="caution">
    <text evidence="1">The sequence shown here is derived from an EMBL/GenBank/DDBJ whole genome shotgun (WGS) entry which is preliminary data.</text>
</comment>
<protein>
    <recommendedName>
        <fullName evidence="3">Capsule assembly protein Wzi</fullName>
    </recommendedName>
</protein>
<evidence type="ECO:0000313" key="2">
    <source>
        <dbReference type="Proteomes" id="UP001207918"/>
    </source>
</evidence>
<evidence type="ECO:0008006" key="3">
    <source>
        <dbReference type="Google" id="ProtNLM"/>
    </source>
</evidence>
<dbReference type="RefSeq" id="WP_265764730.1">
    <property type="nucleotide sequence ID" value="NZ_JAGGJA010000002.1"/>
</dbReference>
<dbReference type="InterPro" id="IPR038636">
    <property type="entry name" value="Wzi_sf"/>
</dbReference>
<dbReference type="EMBL" id="JAGGJA010000002">
    <property type="protein sequence ID" value="MCW9706033.1"/>
    <property type="molecule type" value="Genomic_DNA"/>
</dbReference>
<reference evidence="1 2" key="1">
    <citation type="submission" date="2021-03" db="EMBL/GenBank/DDBJ databases">
        <title>Aliifodinibius sp. nov., a new bacterium isolated from saline soil.</title>
        <authorList>
            <person name="Galisteo C."/>
            <person name="De La Haba R."/>
            <person name="Sanchez-Porro C."/>
            <person name="Ventosa A."/>
        </authorList>
    </citation>
    <scope>NUCLEOTIDE SEQUENCE [LARGE SCALE GENOMIC DNA]</scope>
    <source>
        <strain evidence="1 2">1BSP15-2V2</strain>
    </source>
</reference>
<dbReference type="Gene3D" id="2.40.160.130">
    <property type="entry name" value="Capsule assembly protein Wzi"/>
    <property type="match status" value="1"/>
</dbReference>
<evidence type="ECO:0000313" key="1">
    <source>
        <dbReference type="EMBL" id="MCW9706033.1"/>
    </source>
</evidence>
<keyword evidence="2" id="KW-1185">Reference proteome</keyword>
<dbReference type="Proteomes" id="UP001207918">
    <property type="component" value="Unassembled WGS sequence"/>
</dbReference>
<name>A0ABT3PJT7_9BACT</name>
<proteinExistence type="predicted"/>
<dbReference type="Pfam" id="PF14052">
    <property type="entry name" value="Caps_assemb_Wzi"/>
    <property type="match status" value="1"/>
</dbReference>
<accession>A0ABT3PJT7</accession>
<gene>
    <name evidence="1" type="ORF">J6I44_04180</name>
</gene>